<protein>
    <submittedName>
        <fullName evidence="6">HTH-type transcriptional activator CmpR</fullName>
    </submittedName>
</protein>
<dbReference type="Pfam" id="PF03466">
    <property type="entry name" value="LysR_substrate"/>
    <property type="match status" value="1"/>
</dbReference>
<reference evidence="6 7" key="1">
    <citation type="submission" date="2024-02" db="EMBL/GenBank/DDBJ databases">
        <title>Deinococcus aluminii NBRC 112889.</title>
        <authorList>
            <person name="Ichikawa N."/>
            <person name="Katano-Makiyama Y."/>
            <person name="Hidaka K."/>
        </authorList>
    </citation>
    <scope>NUCLEOTIDE SEQUENCE [LARGE SCALE GENOMIC DNA]</scope>
    <source>
        <strain evidence="6 7">NBRC 112889</strain>
    </source>
</reference>
<dbReference type="Gene3D" id="3.40.190.10">
    <property type="entry name" value="Periplasmic binding protein-like II"/>
    <property type="match status" value="2"/>
</dbReference>
<dbReference type="PANTHER" id="PTHR30126:SF40">
    <property type="entry name" value="HTH-TYPE TRANSCRIPTIONAL REGULATOR GLTR"/>
    <property type="match status" value="1"/>
</dbReference>
<dbReference type="EMBL" id="BAABRV010000005">
    <property type="protein sequence ID" value="GAA5534006.1"/>
    <property type="molecule type" value="Genomic_DNA"/>
</dbReference>
<dbReference type="PRINTS" id="PR00039">
    <property type="entry name" value="HTHLYSR"/>
</dbReference>
<dbReference type="Pfam" id="PF00126">
    <property type="entry name" value="HTH_1"/>
    <property type="match status" value="1"/>
</dbReference>
<evidence type="ECO:0000313" key="7">
    <source>
        <dbReference type="Proteomes" id="UP001404956"/>
    </source>
</evidence>
<dbReference type="InterPro" id="IPR000847">
    <property type="entry name" value="LysR_HTH_N"/>
</dbReference>
<comment type="similarity">
    <text evidence="1">Belongs to the LysR transcriptional regulatory family.</text>
</comment>
<evidence type="ECO:0000256" key="4">
    <source>
        <dbReference type="ARBA" id="ARBA00023163"/>
    </source>
</evidence>
<evidence type="ECO:0000256" key="1">
    <source>
        <dbReference type="ARBA" id="ARBA00009437"/>
    </source>
</evidence>
<name>A0ABP9XGG3_9DEIO</name>
<sequence length="304" mass="32188">MRVPLEALVSFSAVAEAGSVSRAADCLHLSQPALSNQLRLLREVCGQPLLQRRGRGVALTPAGQALRPYADAVAVAARQASAYLERLHDHAPAELHLGVCWTLSVSLPGEVHRQLGGLGGPFALTVSSGPSRALLEAVDEGLLDAAVTADAHHLPAGLEARRLGGEKAALLVACTHPLAQQAGPVTLPQLTRERLVWPGQGAAIRLMTEHALREAHLTPPPGHFLGGYLAVKEAVLGGLGVTVAPPSLFRRELDANWVRAPDVPGLNVQMEYVLASRPRALLRPGVLTLLDLTWQAARTLYPAD</sequence>
<evidence type="ECO:0000259" key="5">
    <source>
        <dbReference type="PROSITE" id="PS50931"/>
    </source>
</evidence>
<keyword evidence="7" id="KW-1185">Reference proteome</keyword>
<evidence type="ECO:0000313" key="6">
    <source>
        <dbReference type="EMBL" id="GAA5534006.1"/>
    </source>
</evidence>
<feature type="domain" description="HTH lysR-type" evidence="5">
    <location>
        <begin position="3"/>
        <end position="60"/>
    </location>
</feature>
<keyword evidence="2" id="KW-0805">Transcription regulation</keyword>
<dbReference type="SUPFAM" id="SSF53850">
    <property type="entry name" value="Periplasmic binding protein-like II"/>
    <property type="match status" value="1"/>
</dbReference>
<dbReference type="Gene3D" id="1.10.10.10">
    <property type="entry name" value="Winged helix-like DNA-binding domain superfamily/Winged helix DNA-binding domain"/>
    <property type="match status" value="1"/>
</dbReference>
<dbReference type="SUPFAM" id="SSF46785">
    <property type="entry name" value="Winged helix' DNA-binding domain"/>
    <property type="match status" value="1"/>
</dbReference>
<keyword evidence="3" id="KW-0238">DNA-binding</keyword>
<gene>
    <name evidence="6" type="primary">cmpR_3</name>
    <name evidence="6" type="ORF">Dalu01_02414</name>
</gene>
<proteinExistence type="inferred from homology"/>
<dbReference type="InterPro" id="IPR036388">
    <property type="entry name" value="WH-like_DNA-bd_sf"/>
</dbReference>
<organism evidence="6 7">
    <name type="scientific">Deinococcus aluminii</name>
    <dbReference type="NCBI Taxonomy" id="1656885"/>
    <lineage>
        <taxon>Bacteria</taxon>
        <taxon>Thermotogati</taxon>
        <taxon>Deinococcota</taxon>
        <taxon>Deinococci</taxon>
        <taxon>Deinococcales</taxon>
        <taxon>Deinococcaceae</taxon>
        <taxon>Deinococcus</taxon>
    </lineage>
</organism>
<dbReference type="InterPro" id="IPR005119">
    <property type="entry name" value="LysR_subst-bd"/>
</dbReference>
<evidence type="ECO:0000256" key="3">
    <source>
        <dbReference type="ARBA" id="ARBA00023125"/>
    </source>
</evidence>
<dbReference type="InterPro" id="IPR036390">
    <property type="entry name" value="WH_DNA-bd_sf"/>
</dbReference>
<keyword evidence="4" id="KW-0804">Transcription</keyword>
<dbReference type="RefSeq" id="WP_345454939.1">
    <property type="nucleotide sequence ID" value="NZ_BAABRV010000005.1"/>
</dbReference>
<accession>A0ABP9XGG3</accession>
<comment type="caution">
    <text evidence="6">The sequence shown here is derived from an EMBL/GenBank/DDBJ whole genome shotgun (WGS) entry which is preliminary data.</text>
</comment>
<evidence type="ECO:0000256" key="2">
    <source>
        <dbReference type="ARBA" id="ARBA00023015"/>
    </source>
</evidence>
<dbReference type="PROSITE" id="PS50931">
    <property type="entry name" value="HTH_LYSR"/>
    <property type="match status" value="1"/>
</dbReference>
<dbReference type="PANTHER" id="PTHR30126">
    <property type="entry name" value="HTH-TYPE TRANSCRIPTIONAL REGULATOR"/>
    <property type="match status" value="1"/>
</dbReference>
<dbReference type="CDD" id="cd05466">
    <property type="entry name" value="PBP2_LTTR_substrate"/>
    <property type="match status" value="1"/>
</dbReference>
<dbReference type="Proteomes" id="UP001404956">
    <property type="component" value="Unassembled WGS sequence"/>
</dbReference>